<protein>
    <submittedName>
        <fullName evidence="1">Uncharacterized protein</fullName>
    </submittedName>
</protein>
<sequence length="276" mass="30949">MALDICELNALKAKLNYSLLDHLVLKREVEFSLVDGTEVYINEPADLQTSPSFLLRNTFSCRRVFAVQQVPQAAILPYHRWFMALKRGCPGDLQRSNYSYVSGLFVRPSLAENATHPVALREESIVKVWLPYLAQNRTSIVRTTPSLEKYTDSLGGRLGAPWEDTFFLDDTTIVPQAAQQDVPKVQQLPAIGNFLKIVIPIPTTQVKVHHHINDIVNDTISWLGRMASATFLFGLLQVIFPSTRKDKLHLHFHIPSLGLGTPGELDPLLAEQPETA</sequence>
<reference evidence="1" key="1">
    <citation type="submission" date="2021-02" db="EMBL/GenBank/DDBJ databases">
        <authorList>
            <person name="Dougan E. K."/>
            <person name="Rhodes N."/>
            <person name="Thang M."/>
            <person name="Chan C."/>
        </authorList>
    </citation>
    <scope>NUCLEOTIDE SEQUENCE</scope>
</reference>
<keyword evidence="2" id="KW-1185">Reference proteome</keyword>
<evidence type="ECO:0000313" key="1">
    <source>
        <dbReference type="EMBL" id="CAE7757236.1"/>
    </source>
</evidence>
<comment type="caution">
    <text evidence="1">The sequence shown here is derived from an EMBL/GenBank/DDBJ whole genome shotgun (WGS) entry which is preliminary data.</text>
</comment>
<dbReference type="EMBL" id="CAJNIZ010046815">
    <property type="protein sequence ID" value="CAE7757236.1"/>
    <property type="molecule type" value="Genomic_DNA"/>
</dbReference>
<accession>A0A812XRK1</accession>
<dbReference type="AlphaFoldDB" id="A0A812XRK1"/>
<dbReference type="Proteomes" id="UP000649617">
    <property type="component" value="Unassembled WGS sequence"/>
</dbReference>
<gene>
    <name evidence="1" type="ORF">SPIL2461_LOCUS22032</name>
</gene>
<evidence type="ECO:0000313" key="2">
    <source>
        <dbReference type="Proteomes" id="UP000649617"/>
    </source>
</evidence>
<dbReference type="OrthoDB" id="10578646at2759"/>
<organism evidence="1 2">
    <name type="scientific">Symbiodinium pilosum</name>
    <name type="common">Dinoflagellate</name>
    <dbReference type="NCBI Taxonomy" id="2952"/>
    <lineage>
        <taxon>Eukaryota</taxon>
        <taxon>Sar</taxon>
        <taxon>Alveolata</taxon>
        <taxon>Dinophyceae</taxon>
        <taxon>Suessiales</taxon>
        <taxon>Symbiodiniaceae</taxon>
        <taxon>Symbiodinium</taxon>
    </lineage>
</organism>
<proteinExistence type="predicted"/>
<name>A0A812XRK1_SYMPI</name>